<protein>
    <submittedName>
        <fullName evidence="1">Uncharacterized protein</fullName>
    </submittedName>
</protein>
<dbReference type="AlphaFoldDB" id="A0A0K2U3E8"/>
<accession>A0A0K2U3E8</accession>
<name>A0A0K2U3E8_LEPSM</name>
<proteinExistence type="predicted"/>
<evidence type="ECO:0000313" key="1">
    <source>
        <dbReference type="EMBL" id="CDW32590.1"/>
    </source>
</evidence>
<reference evidence="1" key="1">
    <citation type="submission" date="2014-05" db="EMBL/GenBank/DDBJ databases">
        <authorList>
            <person name="Chronopoulou M."/>
        </authorList>
    </citation>
    <scope>NUCLEOTIDE SEQUENCE</scope>
    <source>
        <tissue evidence="1">Whole organism</tissue>
    </source>
</reference>
<organism evidence="1">
    <name type="scientific">Lepeophtheirus salmonis</name>
    <name type="common">Salmon louse</name>
    <name type="synonym">Caligus salmonis</name>
    <dbReference type="NCBI Taxonomy" id="72036"/>
    <lineage>
        <taxon>Eukaryota</taxon>
        <taxon>Metazoa</taxon>
        <taxon>Ecdysozoa</taxon>
        <taxon>Arthropoda</taxon>
        <taxon>Crustacea</taxon>
        <taxon>Multicrustacea</taxon>
        <taxon>Hexanauplia</taxon>
        <taxon>Copepoda</taxon>
        <taxon>Siphonostomatoida</taxon>
        <taxon>Caligidae</taxon>
        <taxon>Lepeophtheirus</taxon>
    </lineage>
</organism>
<sequence>MKNMESERDTRPKIRTVVDARNEILWLISSMGSGYVPYDNGSFYKMVLLPTLPMLLKDG</sequence>
<dbReference type="EMBL" id="HACA01015229">
    <property type="protein sequence ID" value="CDW32590.1"/>
    <property type="molecule type" value="Transcribed_RNA"/>
</dbReference>